<dbReference type="OrthoDB" id="1173934at2"/>
<keyword evidence="3" id="KW-1185">Reference proteome</keyword>
<reference evidence="2 3" key="1">
    <citation type="submission" date="2016-11" db="EMBL/GenBank/DDBJ databases">
        <authorList>
            <person name="Jaros S."/>
            <person name="Januszkiewicz K."/>
            <person name="Wedrychowicz H."/>
        </authorList>
    </citation>
    <scope>NUCLEOTIDE SEQUENCE [LARGE SCALE GENOMIC DNA]</scope>
    <source>
        <strain evidence="2 3">CGMCC 1.8863</strain>
    </source>
</reference>
<dbReference type="AlphaFoldDB" id="A0A1M6L1E1"/>
<accession>A0A1M6L1E1</accession>
<evidence type="ECO:0000313" key="3">
    <source>
        <dbReference type="Proteomes" id="UP000184231"/>
    </source>
</evidence>
<feature type="region of interest" description="Disordered" evidence="1">
    <location>
        <begin position="255"/>
        <end position="276"/>
    </location>
</feature>
<organism evidence="2 3">
    <name type="scientific">Arenibacter nanhaiticus</name>
    <dbReference type="NCBI Taxonomy" id="558155"/>
    <lineage>
        <taxon>Bacteria</taxon>
        <taxon>Pseudomonadati</taxon>
        <taxon>Bacteroidota</taxon>
        <taxon>Flavobacteriia</taxon>
        <taxon>Flavobacteriales</taxon>
        <taxon>Flavobacteriaceae</taxon>
        <taxon>Arenibacter</taxon>
    </lineage>
</organism>
<gene>
    <name evidence="2" type="ORF">SAMN04487911_1297</name>
</gene>
<dbReference type="EMBL" id="FQYX01000029">
    <property type="protein sequence ID" value="SHJ64944.1"/>
    <property type="molecule type" value="Genomic_DNA"/>
</dbReference>
<dbReference type="STRING" id="558155.SAMN04487911_1297"/>
<name>A0A1M6L1E1_9FLAO</name>
<evidence type="ECO:0000313" key="2">
    <source>
        <dbReference type="EMBL" id="SHJ64944.1"/>
    </source>
</evidence>
<protein>
    <submittedName>
        <fullName evidence="2">Uncharacterized protein</fullName>
    </submittedName>
</protein>
<dbReference type="Proteomes" id="UP000184231">
    <property type="component" value="Unassembled WGS sequence"/>
</dbReference>
<evidence type="ECO:0000256" key="1">
    <source>
        <dbReference type="SAM" id="MobiDB-lite"/>
    </source>
</evidence>
<dbReference type="RefSeq" id="WP_072765505.1">
    <property type="nucleotide sequence ID" value="NZ_FQYX01000029.1"/>
</dbReference>
<proteinExistence type="predicted"/>
<sequence length="276" mass="31809">MENQVENTVQKVFVFVNQVWHKGEAVSTDDATFKIKTINHPPFEMSIDSIHVEVRKTKDQQFAMADAKRRLEGAYISFEKLAHNIQENILEGKEALITTTYIKDGKLKETVKMVQMLYHPIYGSKLDVQIKRTEPVKWKEANAYGYQFTKEEYHAMVQEGKTVLFTGSSLDGETFQKLAYYEPKLNNIRTKSTVSANMYVLGQQLTASQAEKLNQGKEVHITIRKTQKGPLTYRVRWSAKSQRFLYRNCEPIEQQKTTMSTPAETKKNQLNNTLNG</sequence>